<sequence>MKFSQVALLSTVAGSSLAVYTNGTVTDIQTTVVTITSCEENKCHETAVTTGLTTVTELETTYTTYCPISEESQASSAPAPSAPAPAPSSEAEESKPAASSTPQTVEAQSSSAPATSAPSVTAAEGSGAKVVAPVAAGLLALGALL</sequence>
<keyword evidence="4 7" id="KW-0732">Signal</keyword>
<comment type="subcellular location">
    <subcellularLocation>
        <location evidence="1">Secreted</location>
        <location evidence="1">Cell wall</location>
    </subcellularLocation>
</comment>
<organism evidence="8 9">
    <name type="scientific">Candida verbasci</name>
    <dbReference type="NCBI Taxonomy" id="1227364"/>
    <lineage>
        <taxon>Eukaryota</taxon>
        <taxon>Fungi</taxon>
        <taxon>Dikarya</taxon>
        <taxon>Ascomycota</taxon>
        <taxon>Saccharomycotina</taxon>
        <taxon>Pichiomycetes</taxon>
        <taxon>Debaryomycetaceae</taxon>
        <taxon>Candida/Lodderomyces clade</taxon>
        <taxon>Candida</taxon>
    </lineage>
</organism>
<keyword evidence="3" id="KW-0964">Secreted</keyword>
<evidence type="ECO:0000256" key="3">
    <source>
        <dbReference type="ARBA" id="ARBA00022525"/>
    </source>
</evidence>
<keyword evidence="5" id="KW-0325">Glycoprotein</keyword>
<evidence type="ECO:0000256" key="4">
    <source>
        <dbReference type="ARBA" id="ARBA00022729"/>
    </source>
</evidence>
<name>A0A9W4TXN7_9ASCO</name>
<feature type="compositionally biased region" description="Low complexity" evidence="6">
    <location>
        <begin position="109"/>
        <end position="126"/>
    </location>
</feature>
<evidence type="ECO:0000256" key="1">
    <source>
        <dbReference type="ARBA" id="ARBA00004191"/>
    </source>
</evidence>
<feature type="signal peptide" evidence="7">
    <location>
        <begin position="1"/>
        <end position="18"/>
    </location>
</feature>
<dbReference type="Pfam" id="PF13928">
    <property type="entry name" value="Flocculin_t3"/>
    <property type="match status" value="1"/>
</dbReference>
<evidence type="ECO:0000256" key="5">
    <source>
        <dbReference type="ARBA" id="ARBA00023180"/>
    </source>
</evidence>
<keyword evidence="9" id="KW-1185">Reference proteome</keyword>
<feature type="compositionally biased region" description="Low complexity" evidence="6">
    <location>
        <begin position="69"/>
        <end position="79"/>
    </location>
</feature>
<dbReference type="GO" id="GO:0009277">
    <property type="term" value="C:fungal-type cell wall"/>
    <property type="evidence" value="ECO:0007669"/>
    <property type="project" value="UniProtKB-ARBA"/>
</dbReference>
<evidence type="ECO:0000256" key="2">
    <source>
        <dbReference type="ARBA" id="ARBA00022512"/>
    </source>
</evidence>
<evidence type="ECO:0000313" key="9">
    <source>
        <dbReference type="Proteomes" id="UP001152885"/>
    </source>
</evidence>
<feature type="chain" id="PRO_5040827575" evidence="7">
    <location>
        <begin position="19"/>
        <end position="145"/>
    </location>
</feature>
<proteinExistence type="predicted"/>
<reference evidence="8" key="1">
    <citation type="submission" date="2022-12" db="EMBL/GenBank/DDBJ databases">
        <authorList>
            <person name="Brejova B."/>
        </authorList>
    </citation>
    <scope>NUCLEOTIDE SEQUENCE</scope>
</reference>
<evidence type="ECO:0000256" key="6">
    <source>
        <dbReference type="SAM" id="MobiDB-lite"/>
    </source>
</evidence>
<evidence type="ECO:0000313" key="8">
    <source>
        <dbReference type="EMBL" id="CAI5759341.1"/>
    </source>
</evidence>
<dbReference type="EMBL" id="CANTUO010000004">
    <property type="protein sequence ID" value="CAI5759341.1"/>
    <property type="molecule type" value="Genomic_DNA"/>
</dbReference>
<keyword evidence="2" id="KW-0134">Cell wall</keyword>
<gene>
    <name evidence="8" type="ORF">CANVERA_P3851</name>
</gene>
<accession>A0A9W4TXN7</accession>
<feature type="region of interest" description="Disordered" evidence="6">
    <location>
        <begin position="69"/>
        <end position="126"/>
    </location>
</feature>
<dbReference type="InterPro" id="IPR025928">
    <property type="entry name" value="Flocculin_t3_rpt"/>
</dbReference>
<protein>
    <submittedName>
        <fullName evidence="8">Uncharacterized protein</fullName>
    </submittedName>
</protein>
<comment type="caution">
    <text evidence="8">The sequence shown here is derived from an EMBL/GenBank/DDBJ whole genome shotgun (WGS) entry which is preliminary data.</text>
</comment>
<dbReference type="AlphaFoldDB" id="A0A9W4TXN7"/>
<evidence type="ECO:0000256" key="7">
    <source>
        <dbReference type="SAM" id="SignalP"/>
    </source>
</evidence>
<dbReference type="Proteomes" id="UP001152885">
    <property type="component" value="Unassembled WGS sequence"/>
</dbReference>